<dbReference type="SMART" id="SM00176">
    <property type="entry name" value="RAN"/>
    <property type="match status" value="1"/>
</dbReference>
<dbReference type="SMART" id="SM00173">
    <property type="entry name" value="RAS"/>
    <property type="match status" value="1"/>
</dbReference>
<dbReference type="GO" id="GO:0003924">
    <property type="term" value="F:GTPase activity"/>
    <property type="evidence" value="ECO:0007669"/>
    <property type="project" value="InterPro"/>
</dbReference>
<dbReference type="EMBL" id="AZBU02000005">
    <property type="protein sequence ID" value="TKR78327.1"/>
    <property type="molecule type" value="Genomic_DNA"/>
</dbReference>
<dbReference type="SUPFAM" id="SSF52540">
    <property type="entry name" value="P-loop containing nucleoside triphosphate hydrolases"/>
    <property type="match status" value="1"/>
</dbReference>
<dbReference type="SMART" id="SM00175">
    <property type="entry name" value="RAB"/>
    <property type="match status" value="1"/>
</dbReference>
<dbReference type="InterPro" id="IPR005225">
    <property type="entry name" value="Small_GTP-bd"/>
</dbReference>
<dbReference type="PROSITE" id="PS51419">
    <property type="entry name" value="RAB"/>
    <property type="match status" value="1"/>
</dbReference>
<dbReference type="FunFam" id="3.40.50.300:FF:002841">
    <property type="entry name" value="Ras-related protein Rab-33"/>
    <property type="match status" value="1"/>
</dbReference>
<evidence type="ECO:0000256" key="6">
    <source>
        <dbReference type="ARBA" id="ARBA00023289"/>
    </source>
</evidence>
<keyword evidence="3" id="KW-0342">GTP-binding</keyword>
<proteinExistence type="inferred from homology"/>
<dbReference type="InterPro" id="IPR027417">
    <property type="entry name" value="P-loop_NTPase"/>
</dbReference>
<comment type="caution">
    <text evidence="9">The sequence shown here is derived from an EMBL/GenBank/DDBJ whole genome shotgun (WGS) entry which is preliminary data.</text>
</comment>
<sequence>MSAPVHSKPVVSAASIPVIPPPEMLTTPTLIAHPSTASAASTADSSPKHEAKAPACKPYPSTASDSPVAVASESISTVKPVSVNPVSNLHGTYNSKRVFKVIIIGDAGVGKTCLSFRFCNGRFPAQTEATIGVDFRERSVVIDKELLRVQLWDTAGQERYRQSIVSHYYRGVNAVVFVYDVTNPQSFRSLEQWIVECKKHSVLASDNVPHILIGNKCDLASENRVKTDYAQIFADQNDMALFETSAIAVSEANHVESIFLTLVHKLQHSKPMHVQSESERELKKQRLLLKSGEAANLEADQGYCC</sequence>
<reference evidence="9 10" key="2">
    <citation type="journal article" date="2019" name="G3 (Bethesda)">
        <title>Hybrid Assembly of the Genome of the Entomopathogenic Nematode Steinernema carpocapsae Identifies the X-Chromosome.</title>
        <authorList>
            <person name="Serra L."/>
            <person name="Macchietto M."/>
            <person name="Macias-Munoz A."/>
            <person name="McGill C.J."/>
            <person name="Rodriguez I.M."/>
            <person name="Rodriguez B."/>
            <person name="Murad R."/>
            <person name="Mortazavi A."/>
        </authorList>
    </citation>
    <scope>NUCLEOTIDE SEQUENCE [LARGE SCALE GENOMIC DNA]</scope>
    <source>
        <strain evidence="9 10">ALL</strain>
    </source>
</reference>
<dbReference type="STRING" id="34508.A0A4U5N6U6"/>
<gene>
    <name evidence="9" type="ORF">L596_019148</name>
</gene>
<keyword evidence="10" id="KW-1185">Reference proteome</keyword>
<evidence type="ECO:0000313" key="9">
    <source>
        <dbReference type="EMBL" id="TKR78327.1"/>
    </source>
</evidence>
<evidence type="ECO:0000256" key="7">
    <source>
        <dbReference type="ARBA" id="ARBA00037868"/>
    </source>
</evidence>
<dbReference type="AlphaFoldDB" id="A0A4U5N6U6"/>
<dbReference type="NCBIfam" id="TIGR00231">
    <property type="entry name" value="small_GTP"/>
    <property type="match status" value="1"/>
</dbReference>
<feature type="compositionally biased region" description="Low complexity" evidence="8">
    <location>
        <begin position="35"/>
        <end position="45"/>
    </location>
</feature>
<keyword evidence="6" id="KW-0636">Prenylation</keyword>
<name>A0A4U5N6U6_STECR</name>
<dbReference type="Proteomes" id="UP000298663">
    <property type="component" value="Unassembled WGS sequence"/>
</dbReference>
<evidence type="ECO:0000313" key="10">
    <source>
        <dbReference type="Proteomes" id="UP000298663"/>
    </source>
</evidence>
<evidence type="ECO:0000256" key="1">
    <source>
        <dbReference type="ARBA" id="ARBA00006270"/>
    </source>
</evidence>
<dbReference type="PRINTS" id="PR00449">
    <property type="entry name" value="RASTRNSFRMNG"/>
</dbReference>
<dbReference type="GO" id="GO:0012505">
    <property type="term" value="C:endomembrane system"/>
    <property type="evidence" value="ECO:0007669"/>
    <property type="project" value="UniProtKB-SubCell"/>
</dbReference>
<reference evidence="9 10" key="1">
    <citation type="journal article" date="2015" name="Genome Biol.">
        <title>Comparative genomics of Steinernema reveals deeply conserved gene regulatory networks.</title>
        <authorList>
            <person name="Dillman A.R."/>
            <person name="Macchietto M."/>
            <person name="Porter C.F."/>
            <person name="Rogers A."/>
            <person name="Williams B."/>
            <person name="Antoshechkin I."/>
            <person name="Lee M.M."/>
            <person name="Goodwin Z."/>
            <person name="Lu X."/>
            <person name="Lewis E.E."/>
            <person name="Goodrich-Blair H."/>
            <person name="Stock S.P."/>
            <person name="Adams B.J."/>
            <person name="Sternberg P.W."/>
            <person name="Mortazavi A."/>
        </authorList>
    </citation>
    <scope>NUCLEOTIDE SEQUENCE [LARGE SCALE GENOMIC DNA]</scope>
    <source>
        <strain evidence="9 10">ALL</strain>
    </source>
</reference>
<keyword evidence="2" id="KW-0547">Nucleotide-binding</keyword>
<keyword evidence="4" id="KW-0472">Membrane</keyword>
<protein>
    <recommendedName>
        <fullName evidence="11">Ras-related protein Rab-33</fullName>
    </recommendedName>
</protein>
<accession>A0A4U5N6U6</accession>
<evidence type="ECO:0000256" key="3">
    <source>
        <dbReference type="ARBA" id="ARBA00023134"/>
    </source>
</evidence>
<organism evidence="9 10">
    <name type="scientific">Steinernema carpocapsae</name>
    <name type="common">Entomopathogenic nematode</name>
    <dbReference type="NCBI Taxonomy" id="34508"/>
    <lineage>
        <taxon>Eukaryota</taxon>
        <taxon>Metazoa</taxon>
        <taxon>Ecdysozoa</taxon>
        <taxon>Nematoda</taxon>
        <taxon>Chromadorea</taxon>
        <taxon>Rhabditida</taxon>
        <taxon>Tylenchina</taxon>
        <taxon>Panagrolaimomorpha</taxon>
        <taxon>Strongyloidoidea</taxon>
        <taxon>Steinernematidae</taxon>
        <taxon>Steinernema</taxon>
    </lineage>
</organism>
<dbReference type="Gene3D" id="3.40.50.300">
    <property type="entry name" value="P-loop containing nucleotide triphosphate hydrolases"/>
    <property type="match status" value="1"/>
</dbReference>
<dbReference type="InterPro" id="IPR041822">
    <property type="entry name" value="Rab33A/B"/>
</dbReference>
<dbReference type="PANTHER" id="PTHR47978">
    <property type="match status" value="1"/>
</dbReference>
<dbReference type="GO" id="GO:0005525">
    <property type="term" value="F:GTP binding"/>
    <property type="evidence" value="ECO:0007669"/>
    <property type="project" value="UniProtKB-KW"/>
</dbReference>
<dbReference type="CDD" id="cd04115">
    <property type="entry name" value="Rab33B_Rab33A"/>
    <property type="match status" value="1"/>
</dbReference>
<dbReference type="OrthoDB" id="10006973at2759"/>
<dbReference type="Pfam" id="PF00071">
    <property type="entry name" value="Ras"/>
    <property type="match status" value="1"/>
</dbReference>
<dbReference type="InterPro" id="IPR001806">
    <property type="entry name" value="Small_GTPase"/>
</dbReference>
<evidence type="ECO:0000256" key="4">
    <source>
        <dbReference type="ARBA" id="ARBA00023136"/>
    </source>
</evidence>
<keyword evidence="5" id="KW-0449">Lipoprotein</keyword>
<comment type="subcellular location">
    <subcellularLocation>
        <location evidence="7">Endomembrane system</location>
        <topology evidence="7">Lipid-anchor</topology>
    </subcellularLocation>
</comment>
<dbReference type="SMART" id="SM00174">
    <property type="entry name" value="RHO"/>
    <property type="match status" value="1"/>
</dbReference>
<evidence type="ECO:0008006" key="11">
    <source>
        <dbReference type="Google" id="ProtNLM"/>
    </source>
</evidence>
<evidence type="ECO:0000256" key="2">
    <source>
        <dbReference type="ARBA" id="ARBA00022741"/>
    </source>
</evidence>
<evidence type="ECO:0000256" key="8">
    <source>
        <dbReference type="SAM" id="MobiDB-lite"/>
    </source>
</evidence>
<evidence type="ECO:0000256" key="5">
    <source>
        <dbReference type="ARBA" id="ARBA00023288"/>
    </source>
</evidence>
<comment type="similarity">
    <text evidence="1">Belongs to the small GTPase superfamily. Rab family.</text>
</comment>
<dbReference type="GO" id="GO:0032482">
    <property type="term" value="P:Rab protein signal transduction"/>
    <property type="evidence" value="ECO:0007669"/>
    <property type="project" value="InterPro"/>
</dbReference>
<dbReference type="PROSITE" id="PS51421">
    <property type="entry name" value="RAS"/>
    <property type="match status" value="1"/>
</dbReference>
<feature type="region of interest" description="Disordered" evidence="8">
    <location>
        <begin position="35"/>
        <end position="60"/>
    </location>
</feature>